<name>X0YPW6_9ZZZZ</name>
<proteinExistence type="inferred from homology"/>
<dbReference type="Gene3D" id="3.30.450.380">
    <property type="match status" value="1"/>
</dbReference>
<feature type="non-terminal residue" evidence="2">
    <location>
        <position position="144"/>
    </location>
</feature>
<comment type="similarity">
    <text evidence="1">Belongs to the GSP E family.</text>
</comment>
<protein>
    <submittedName>
        <fullName evidence="2">Uncharacterized protein</fullName>
    </submittedName>
</protein>
<dbReference type="GO" id="GO:0016887">
    <property type="term" value="F:ATP hydrolysis activity"/>
    <property type="evidence" value="ECO:0007669"/>
    <property type="project" value="InterPro"/>
</dbReference>
<gene>
    <name evidence="2" type="ORF">S01H1_84094</name>
</gene>
<dbReference type="PANTHER" id="PTHR30486:SF6">
    <property type="entry name" value="TYPE IV PILUS RETRACTATION ATPASE PILT"/>
    <property type="match status" value="1"/>
</dbReference>
<dbReference type="PANTHER" id="PTHR30486">
    <property type="entry name" value="TWITCHING MOTILITY PROTEIN PILT"/>
    <property type="match status" value="1"/>
</dbReference>
<dbReference type="SUPFAM" id="SSF52540">
    <property type="entry name" value="P-loop containing nucleoside triphosphate hydrolases"/>
    <property type="match status" value="1"/>
</dbReference>
<accession>X0YPW6</accession>
<feature type="non-terminal residue" evidence="2">
    <location>
        <position position="1"/>
    </location>
</feature>
<reference evidence="2" key="1">
    <citation type="journal article" date="2014" name="Front. Microbiol.">
        <title>High frequency of phylogenetically diverse reductive dehalogenase-homologous genes in deep subseafloor sedimentary metagenomes.</title>
        <authorList>
            <person name="Kawai M."/>
            <person name="Futagami T."/>
            <person name="Toyoda A."/>
            <person name="Takaki Y."/>
            <person name="Nishi S."/>
            <person name="Hori S."/>
            <person name="Arai W."/>
            <person name="Tsubouchi T."/>
            <person name="Morono Y."/>
            <person name="Uchiyama I."/>
            <person name="Ito T."/>
            <person name="Fujiyama A."/>
            <person name="Inagaki F."/>
            <person name="Takami H."/>
        </authorList>
    </citation>
    <scope>NUCLEOTIDE SEQUENCE</scope>
    <source>
        <strain evidence="2">Expedition CK06-06</strain>
    </source>
</reference>
<evidence type="ECO:0000313" key="2">
    <source>
        <dbReference type="EMBL" id="GAG50453.1"/>
    </source>
</evidence>
<comment type="caution">
    <text evidence="2">The sequence shown here is derived from an EMBL/GenBank/DDBJ whole genome shotgun (WGS) entry which is preliminary data.</text>
</comment>
<organism evidence="2">
    <name type="scientific">marine sediment metagenome</name>
    <dbReference type="NCBI Taxonomy" id="412755"/>
    <lineage>
        <taxon>unclassified sequences</taxon>
        <taxon>metagenomes</taxon>
        <taxon>ecological metagenomes</taxon>
    </lineage>
</organism>
<dbReference type="InterPro" id="IPR027417">
    <property type="entry name" value="P-loop_NTPase"/>
</dbReference>
<dbReference type="InterPro" id="IPR050921">
    <property type="entry name" value="T4SS_GSP_E_ATPase"/>
</dbReference>
<evidence type="ECO:0000256" key="1">
    <source>
        <dbReference type="ARBA" id="ARBA00006611"/>
    </source>
</evidence>
<dbReference type="AlphaFoldDB" id="X0YPW6"/>
<dbReference type="EMBL" id="BARS01057329">
    <property type="protein sequence ID" value="GAG50453.1"/>
    <property type="molecule type" value="Genomic_DNA"/>
</dbReference>
<sequence>SLREQSKDTIYYHIFRDFLGYGRIDILMHDDGIEDISCDGPKPPIFIHHRKYEAIETNIYFDSEEELNSFVVRLCQVSGKQISIFSPIVDGKLPDGSRLQSTLSRTVTKSSTFTIRKFKENPLTPIDLLKFKSFSVEMAAYFWM</sequence>